<gene>
    <name evidence="2" type="ORF">ECRASSUSDP1_LOCUS15706</name>
</gene>
<sequence>MGNLTGACTGSERQKDQDVSSIDQSKTITIETCEENPCPSFTEETKTNTGNYNPSRNKRRTLKKIQQTEFPRDQEEDKSFCSFVVKGIECARMFENGVKNCF</sequence>
<protein>
    <submittedName>
        <fullName evidence="2">Uncharacterized protein</fullName>
    </submittedName>
</protein>
<proteinExistence type="predicted"/>
<reference evidence="2" key="1">
    <citation type="submission" date="2023-07" db="EMBL/GenBank/DDBJ databases">
        <authorList>
            <consortium name="AG Swart"/>
            <person name="Singh M."/>
            <person name="Singh A."/>
            <person name="Seah K."/>
            <person name="Emmerich C."/>
        </authorList>
    </citation>
    <scope>NUCLEOTIDE SEQUENCE</scope>
    <source>
        <strain evidence="2">DP1</strain>
    </source>
</reference>
<dbReference type="Proteomes" id="UP001295684">
    <property type="component" value="Unassembled WGS sequence"/>
</dbReference>
<dbReference type="AlphaFoldDB" id="A0AAD1XKH9"/>
<evidence type="ECO:0000313" key="2">
    <source>
        <dbReference type="EMBL" id="CAI2374354.1"/>
    </source>
</evidence>
<accession>A0AAD1XKH9</accession>
<keyword evidence="3" id="KW-1185">Reference proteome</keyword>
<dbReference type="EMBL" id="CAMPGE010015749">
    <property type="protein sequence ID" value="CAI2374354.1"/>
    <property type="molecule type" value="Genomic_DNA"/>
</dbReference>
<name>A0AAD1XKH9_EUPCR</name>
<feature type="region of interest" description="Disordered" evidence="1">
    <location>
        <begin position="39"/>
        <end position="70"/>
    </location>
</feature>
<evidence type="ECO:0000256" key="1">
    <source>
        <dbReference type="SAM" id="MobiDB-lite"/>
    </source>
</evidence>
<organism evidence="2 3">
    <name type="scientific">Euplotes crassus</name>
    <dbReference type="NCBI Taxonomy" id="5936"/>
    <lineage>
        <taxon>Eukaryota</taxon>
        <taxon>Sar</taxon>
        <taxon>Alveolata</taxon>
        <taxon>Ciliophora</taxon>
        <taxon>Intramacronucleata</taxon>
        <taxon>Spirotrichea</taxon>
        <taxon>Hypotrichia</taxon>
        <taxon>Euplotida</taxon>
        <taxon>Euplotidae</taxon>
        <taxon>Moneuplotes</taxon>
    </lineage>
</organism>
<evidence type="ECO:0000313" key="3">
    <source>
        <dbReference type="Proteomes" id="UP001295684"/>
    </source>
</evidence>
<comment type="caution">
    <text evidence="2">The sequence shown here is derived from an EMBL/GenBank/DDBJ whole genome shotgun (WGS) entry which is preliminary data.</text>
</comment>
<feature type="region of interest" description="Disordered" evidence="1">
    <location>
        <begin position="1"/>
        <end position="26"/>
    </location>
</feature>